<gene>
    <name evidence="1" type="ORF">EV182_007589</name>
</gene>
<dbReference type="Proteomes" id="UP001145114">
    <property type="component" value="Unassembled WGS sequence"/>
</dbReference>
<name>A0ACC1H7U5_9FUNG</name>
<evidence type="ECO:0000313" key="2">
    <source>
        <dbReference type="Proteomes" id="UP001145114"/>
    </source>
</evidence>
<comment type="caution">
    <text evidence="1">The sequence shown here is derived from an EMBL/GenBank/DDBJ whole genome shotgun (WGS) entry which is preliminary data.</text>
</comment>
<reference evidence="1" key="1">
    <citation type="submission" date="2022-06" db="EMBL/GenBank/DDBJ databases">
        <title>Phylogenomic reconstructions and comparative analyses of Kickxellomycotina fungi.</title>
        <authorList>
            <person name="Reynolds N.K."/>
            <person name="Stajich J.E."/>
            <person name="Barry K."/>
            <person name="Grigoriev I.V."/>
            <person name="Crous P."/>
            <person name="Smith M.E."/>
        </authorList>
    </citation>
    <scope>NUCLEOTIDE SEQUENCE</scope>
    <source>
        <strain evidence="1">RSA 2271</strain>
    </source>
</reference>
<organism evidence="1 2">
    <name type="scientific">Spiromyces aspiralis</name>
    <dbReference type="NCBI Taxonomy" id="68401"/>
    <lineage>
        <taxon>Eukaryota</taxon>
        <taxon>Fungi</taxon>
        <taxon>Fungi incertae sedis</taxon>
        <taxon>Zoopagomycota</taxon>
        <taxon>Kickxellomycotina</taxon>
        <taxon>Kickxellomycetes</taxon>
        <taxon>Kickxellales</taxon>
        <taxon>Kickxellaceae</taxon>
        <taxon>Spiromyces</taxon>
    </lineage>
</organism>
<dbReference type="EMBL" id="JAMZIH010008716">
    <property type="protein sequence ID" value="KAJ1671519.1"/>
    <property type="molecule type" value="Genomic_DNA"/>
</dbReference>
<proteinExistence type="predicted"/>
<keyword evidence="2" id="KW-1185">Reference proteome</keyword>
<feature type="non-terminal residue" evidence="1">
    <location>
        <position position="79"/>
    </location>
</feature>
<evidence type="ECO:0000313" key="1">
    <source>
        <dbReference type="EMBL" id="KAJ1671519.1"/>
    </source>
</evidence>
<protein>
    <submittedName>
        <fullName evidence="1">Uncharacterized protein</fullName>
    </submittedName>
</protein>
<sequence length="79" mass="8588">MIHSRRATPTSSRSLVRASRHASTRDILNTIRSFATPIFKNSSRHRSRSVTAGEAYGGAAAEFANMATRGSPSSMRQAH</sequence>
<accession>A0ACC1H7U5</accession>